<evidence type="ECO:0000256" key="5">
    <source>
        <dbReference type="ARBA" id="ARBA00045246"/>
    </source>
</evidence>
<evidence type="ECO:0000256" key="4">
    <source>
        <dbReference type="ARBA" id="ARBA00023136"/>
    </source>
</evidence>
<dbReference type="PROSITE" id="PS00194">
    <property type="entry name" value="THIOREDOXIN_1"/>
    <property type="match status" value="1"/>
</dbReference>
<sequence>MSSPRHQSHRLVLLLGALLLAAFTLVRADDLTEYEKVNALVDHIPPSKFDEVIKKEAQLVFFGSNGCPHCRLFTPVWFEAQKRSDAMENMLHLHKVECTGRAEDEDLCADQKVKAWPTVKLYVNGEFKEDFEGSRDIAWLNDFIDKKTVELVPIDSAVAHLSAVAKAGTQPQPHINPDGKMVHLTEETFAIMTNNTPWFVMFHAPWCGHCQKLKPVFEELAPSLKGLVNIGAVDCTTQSSICKQFGVRGYPTLNYLLQPHVAIEYKSARTFQQLRDFAVSFSSKPAFKAVKGSEILAILAEKEVSFFLVHDPRTMPKNVIESFAAVAAGMRHSASFYVTPDDSARTLLRAPSTGPALLAIKDNGDLTIEHSHPLTTPSARSEIRHFVSQHRHPRVLHLDADNQEEILGGDRLVVIAVIDPAVESARGSKSVLKTLKTTAVAWTEKEKAERLHDLVVFTWLDGSKWAAYVERVYGLTPSQLPTLIIADPKEDTYYDTDNAGRAIAFGTESLVQTINEVLDGVALPKYTSGFMGRIVANINKSVKSTWAFLRYNMVFMLCFAVVLALGYMYGGIPGLRRARVDPKAE</sequence>
<dbReference type="Pfam" id="PF00085">
    <property type="entry name" value="Thioredoxin"/>
    <property type="match status" value="2"/>
</dbReference>
<keyword evidence="3 6" id="KW-1133">Transmembrane helix</keyword>
<reference evidence="9 10" key="1">
    <citation type="journal article" date="2019" name="Sci. Rep.">
        <title>Comparative genomics of chytrid fungi reveal insights into the obligate biotrophic and pathogenic lifestyle of Synchytrium endobioticum.</title>
        <authorList>
            <person name="van de Vossenberg B.T.L.H."/>
            <person name="Warris S."/>
            <person name="Nguyen H.D.T."/>
            <person name="van Gent-Pelzer M.P.E."/>
            <person name="Joly D.L."/>
            <person name="van de Geest H.C."/>
            <person name="Bonants P.J.M."/>
            <person name="Smith D.S."/>
            <person name="Levesque C.A."/>
            <person name="van der Lee T.A.J."/>
        </authorList>
    </citation>
    <scope>NUCLEOTIDE SEQUENCE [LARGE SCALE GENOMIC DNA]</scope>
    <source>
        <strain evidence="9 10">CBS 809.83</strain>
    </source>
</reference>
<feature type="signal peptide" evidence="7">
    <location>
        <begin position="1"/>
        <end position="28"/>
    </location>
</feature>
<dbReference type="CDD" id="cd02961">
    <property type="entry name" value="PDI_a_family"/>
    <property type="match status" value="1"/>
</dbReference>
<feature type="chain" id="PRO_5021204066" description="Thioredoxin domain-containing protein" evidence="7">
    <location>
        <begin position="29"/>
        <end position="585"/>
    </location>
</feature>
<dbReference type="AlphaFoldDB" id="A0A507EHF1"/>
<evidence type="ECO:0000259" key="8">
    <source>
        <dbReference type="PROSITE" id="PS51352"/>
    </source>
</evidence>
<dbReference type="InterPro" id="IPR017937">
    <property type="entry name" value="Thioredoxin_CS"/>
</dbReference>
<comment type="caution">
    <text evidence="9">The sequence shown here is derived from an EMBL/GenBank/DDBJ whole genome shotgun (WGS) entry which is preliminary data.</text>
</comment>
<dbReference type="InterPro" id="IPR052250">
    <property type="entry name" value="PDI_TMX3"/>
</dbReference>
<dbReference type="GO" id="GO:0005789">
    <property type="term" value="C:endoplasmic reticulum membrane"/>
    <property type="evidence" value="ECO:0007669"/>
    <property type="project" value="UniProtKB-SubCell"/>
</dbReference>
<proteinExistence type="predicted"/>
<keyword evidence="2 6" id="KW-0812">Transmembrane</keyword>
<dbReference type="EMBL" id="QEAQ01000001">
    <property type="protein sequence ID" value="TPX62825.1"/>
    <property type="molecule type" value="Genomic_DNA"/>
</dbReference>
<dbReference type="Pfam" id="PF13848">
    <property type="entry name" value="Thioredoxin_6"/>
    <property type="match status" value="1"/>
</dbReference>
<keyword evidence="7" id="KW-0732">Signal</keyword>
<dbReference type="PANTHER" id="PTHR46426">
    <property type="entry name" value="PROTEIN DISULFIDE-ISOMERASE TMX3"/>
    <property type="match status" value="1"/>
</dbReference>
<dbReference type="STRING" id="109895.A0A507EHF1"/>
<accession>A0A507EHF1</accession>
<protein>
    <recommendedName>
        <fullName evidence="8">Thioredoxin domain-containing protein</fullName>
    </recommendedName>
</protein>
<evidence type="ECO:0000256" key="7">
    <source>
        <dbReference type="SAM" id="SignalP"/>
    </source>
</evidence>
<keyword evidence="10" id="KW-1185">Reference proteome</keyword>
<dbReference type="SUPFAM" id="SSF52833">
    <property type="entry name" value="Thioredoxin-like"/>
    <property type="match status" value="3"/>
</dbReference>
<dbReference type="InterPro" id="IPR013766">
    <property type="entry name" value="Thioredoxin_domain"/>
</dbReference>
<organism evidence="9 10">
    <name type="scientific">Powellomyces hirtus</name>
    <dbReference type="NCBI Taxonomy" id="109895"/>
    <lineage>
        <taxon>Eukaryota</taxon>
        <taxon>Fungi</taxon>
        <taxon>Fungi incertae sedis</taxon>
        <taxon>Chytridiomycota</taxon>
        <taxon>Chytridiomycota incertae sedis</taxon>
        <taxon>Chytridiomycetes</taxon>
        <taxon>Spizellomycetales</taxon>
        <taxon>Powellomycetaceae</taxon>
        <taxon>Powellomyces</taxon>
    </lineage>
</organism>
<keyword evidence="4 6" id="KW-0472">Membrane</keyword>
<evidence type="ECO:0000256" key="2">
    <source>
        <dbReference type="ARBA" id="ARBA00022692"/>
    </source>
</evidence>
<evidence type="ECO:0000256" key="6">
    <source>
        <dbReference type="SAM" id="Phobius"/>
    </source>
</evidence>
<feature type="transmembrane region" description="Helical" evidence="6">
    <location>
        <begin position="548"/>
        <end position="569"/>
    </location>
</feature>
<evidence type="ECO:0000313" key="9">
    <source>
        <dbReference type="EMBL" id="TPX62825.1"/>
    </source>
</evidence>
<comment type="function">
    <text evidence="5">Probable disulfide isomerase, which participates in the folding of proteins containing disulfide bonds. May act as a dithiol oxidase. Acts as a regulator of endoplasmic reticulum-mitochondria contact sites via its ability to regulate redox signals.</text>
</comment>
<gene>
    <name evidence="9" type="ORF">PhCBS80983_g00215</name>
</gene>
<evidence type="ECO:0000313" key="10">
    <source>
        <dbReference type="Proteomes" id="UP000318582"/>
    </source>
</evidence>
<feature type="domain" description="Thioredoxin" evidence="8">
    <location>
        <begin position="161"/>
        <end position="283"/>
    </location>
</feature>
<dbReference type="PANTHER" id="PTHR46426:SF1">
    <property type="entry name" value="PROTEIN DISULFIDE-ISOMERASE TMX3"/>
    <property type="match status" value="1"/>
</dbReference>
<comment type="subcellular location">
    <subcellularLocation>
        <location evidence="1">Endoplasmic reticulum membrane</location>
        <topology evidence="1">Single-pass membrane protein</topology>
    </subcellularLocation>
</comment>
<dbReference type="InterPro" id="IPR036249">
    <property type="entry name" value="Thioredoxin-like_sf"/>
</dbReference>
<dbReference type="PROSITE" id="PS51352">
    <property type="entry name" value="THIOREDOXIN_2"/>
    <property type="match status" value="2"/>
</dbReference>
<dbReference type="Proteomes" id="UP000318582">
    <property type="component" value="Unassembled WGS sequence"/>
</dbReference>
<evidence type="ECO:0000256" key="3">
    <source>
        <dbReference type="ARBA" id="ARBA00022989"/>
    </source>
</evidence>
<feature type="domain" description="Thioredoxin" evidence="8">
    <location>
        <begin position="14"/>
        <end position="149"/>
    </location>
</feature>
<dbReference type="Gene3D" id="3.40.30.10">
    <property type="entry name" value="Glutaredoxin"/>
    <property type="match status" value="3"/>
</dbReference>
<name>A0A507EHF1_9FUNG</name>
<evidence type="ECO:0000256" key="1">
    <source>
        <dbReference type="ARBA" id="ARBA00004389"/>
    </source>
</evidence>